<dbReference type="AlphaFoldDB" id="A0A402CDE7"/>
<reference evidence="1 2" key="1">
    <citation type="submission" date="2018-11" db="EMBL/GenBank/DDBJ databases">
        <title>Microbial catabolism of amino acid.</title>
        <authorList>
            <person name="Hibi M."/>
            <person name="Ogawa J."/>
        </authorList>
    </citation>
    <scope>NUCLEOTIDE SEQUENCE [LARGE SCALE GENOMIC DNA]</scope>
    <source>
        <strain evidence="1 2">C31-06</strain>
    </source>
</reference>
<keyword evidence="2" id="KW-1185">Reference proteome</keyword>
<accession>A0A402CDE7</accession>
<organism evidence="1 2">
    <name type="scientific">Rhodococcus wratislaviensis</name>
    <name type="common">Tsukamurella wratislaviensis</name>
    <dbReference type="NCBI Taxonomy" id="44752"/>
    <lineage>
        <taxon>Bacteria</taxon>
        <taxon>Bacillati</taxon>
        <taxon>Actinomycetota</taxon>
        <taxon>Actinomycetes</taxon>
        <taxon>Mycobacteriales</taxon>
        <taxon>Nocardiaceae</taxon>
        <taxon>Rhodococcus</taxon>
    </lineage>
</organism>
<gene>
    <name evidence="1" type="ORF">Rhow_005278</name>
</gene>
<protein>
    <submittedName>
        <fullName evidence="1">Uncharacterized protein</fullName>
    </submittedName>
</protein>
<proteinExistence type="predicted"/>
<comment type="caution">
    <text evidence="1">The sequence shown here is derived from an EMBL/GenBank/DDBJ whole genome shotgun (WGS) entry which is preliminary data.</text>
</comment>
<dbReference type="Proteomes" id="UP000287519">
    <property type="component" value="Unassembled WGS sequence"/>
</dbReference>
<name>A0A402CDE7_RHOWR</name>
<dbReference type="RefSeq" id="WP_225858248.1">
    <property type="nucleotide sequence ID" value="NZ_BHYM01000046.1"/>
</dbReference>
<evidence type="ECO:0000313" key="2">
    <source>
        <dbReference type="Proteomes" id="UP000287519"/>
    </source>
</evidence>
<sequence length="103" mass="11597">MPIARAEFDDNDLITAMREQLFPKFLASAIESEVVADRVVTGIEDRLARIMVPRRWQPISAPRGIVNPLIDRSLERNPHIVDAVLTVADPDEQDVGTDDHDRP</sequence>
<dbReference type="EMBL" id="BHYM01000046">
    <property type="protein sequence ID" value="GCE41619.1"/>
    <property type="molecule type" value="Genomic_DNA"/>
</dbReference>
<evidence type="ECO:0000313" key="1">
    <source>
        <dbReference type="EMBL" id="GCE41619.1"/>
    </source>
</evidence>